<evidence type="ECO:0000313" key="2">
    <source>
        <dbReference type="Proteomes" id="UP000663836"/>
    </source>
</evidence>
<evidence type="ECO:0000313" key="1">
    <source>
        <dbReference type="EMBL" id="CAF3906648.1"/>
    </source>
</evidence>
<gene>
    <name evidence="1" type="ORF">JBS370_LOCUS21171</name>
</gene>
<name>A0A819HWR2_9BILA</name>
<dbReference type="AlphaFoldDB" id="A0A819HWR2"/>
<proteinExistence type="predicted"/>
<reference evidence="1" key="1">
    <citation type="submission" date="2021-02" db="EMBL/GenBank/DDBJ databases">
        <authorList>
            <person name="Nowell W R."/>
        </authorList>
    </citation>
    <scope>NUCLEOTIDE SEQUENCE</scope>
</reference>
<protein>
    <submittedName>
        <fullName evidence="1">Uncharacterized protein</fullName>
    </submittedName>
</protein>
<organism evidence="1 2">
    <name type="scientific">Rotaria sordida</name>
    <dbReference type="NCBI Taxonomy" id="392033"/>
    <lineage>
        <taxon>Eukaryota</taxon>
        <taxon>Metazoa</taxon>
        <taxon>Spiralia</taxon>
        <taxon>Gnathifera</taxon>
        <taxon>Rotifera</taxon>
        <taxon>Eurotatoria</taxon>
        <taxon>Bdelloidea</taxon>
        <taxon>Philodinida</taxon>
        <taxon>Philodinidae</taxon>
        <taxon>Rotaria</taxon>
    </lineage>
</organism>
<accession>A0A819HWR2</accession>
<sequence>MNFIETKSMSNRSLLSLNNNQELNGNVRRLSKKFENLLELRTESYEQLSSPKSQLFTSIHKSFIIDEKFDNQNKQNKNHILNRCSDTISLYNTNLHRDRSNHLLNKNSISMIDNLLNLISNKMLIRIFKQILVGSSIGTFNGSLIGQKNLTIKLLGLLTTTIFIGEHILHFTQWTLFNIGKLEYSKPKIPYSNSCGIIKNIDSFLIDNMPTIVSFLFCFYTSIIN</sequence>
<comment type="caution">
    <text evidence="1">The sequence shown here is derived from an EMBL/GenBank/DDBJ whole genome shotgun (WGS) entry which is preliminary data.</text>
</comment>
<dbReference type="Proteomes" id="UP000663836">
    <property type="component" value="Unassembled WGS sequence"/>
</dbReference>
<dbReference type="EMBL" id="CAJOBD010002766">
    <property type="protein sequence ID" value="CAF3906648.1"/>
    <property type="molecule type" value="Genomic_DNA"/>
</dbReference>